<evidence type="ECO:0000313" key="1">
    <source>
        <dbReference type="EMBL" id="GBM02052.1"/>
    </source>
</evidence>
<gene>
    <name evidence="1" type="ORF">AVEN_209745_1</name>
</gene>
<evidence type="ECO:0000313" key="2">
    <source>
        <dbReference type="Proteomes" id="UP000499080"/>
    </source>
</evidence>
<accession>A0A4Y2CC89</accession>
<comment type="caution">
    <text evidence="1">The sequence shown here is derived from an EMBL/GenBank/DDBJ whole genome shotgun (WGS) entry which is preliminary data.</text>
</comment>
<organism evidence="1 2">
    <name type="scientific">Araneus ventricosus</name>
    <name type="common">Orbweaver spider</name>
    <name type="synonym">Epeira ventricosa</name>
    <dbReference type="NCBI Taxonomy" id="182803"/>
    <lineage>
        <taxon>Eukaryota</taxon>
        <taxon>Metazoa</taxon>
        <taxon>Ecdysozoa</taxon>
        <taxon>Arthropoda</taxon>
        <taxon>Chelicerata</taxon>
        <taxon>Arachnida</taxon>
        <taxon>Araneae</taxon>
        <taxon>Araneomorphae</taxon>
        <taxon>Entelegynae</taxon>
        <taxon>Araneoidea</taxon>
        <taxon>Araneidae</taxon>
        <taxon>Araneus</taxon>
    </lineage>
</organism>
<dbReference type="Proteomes" id="UP000499080">
    <property type="component" value="Unassembled WGS sequence"/>
</dbReference>
<keyword evidence="2" id="KW-1185">Reference proteome</keyword>
<protein>
    <submittedName>
        <fullName evidence="1">Uncharacterized protein</fullName>
    </submittedName>
</protein>
<dbReference type="AlphaFoldDB" id="A0A4Y2CC89"/>
<name>A0A4Y2CC89_ARAVE</name>
<dbReference type="EMBL" id="BGPR01000176">
    <property type="protein sequence ID" value="GBM02052.1"/>
    <property type="molecule type" value="Genomic_DNA"/>
</dbReference>
<proteinExistence type="predicted"/>
<reference evidence="1 2" key="1">
    <citation type="journal article" date="2019" name="Sci. Rep.">
        <title>Orb-weaving spider Araneus ventricosus genome elucidates the spidroin gene catalogue.</title>
        <authorList>
            <person name="Kono N."/>
            <person name="Nakamura H."/>
            <person name="Ohtoshi R."/>
            <person name="Moran D.A.P."/>
            <person name="Shinohara A."/>
            <person name="Yoshida Y."/>
            <person name="Fujiwara M."/>
            <person name="Mori M."/>
            <person name="Tomita M."/>
            <person name="Arakawa K."/>
        </authorList>
    </citation>
    <scope>NUCLEOTIDE SEQUENCE [LARGE SCALE GENOMIC DNA]</scope>
</reference>
<sequence length="101" mass="11626">MMKFIKRSTSRHIHTKGAEYNIAELPGSSSRGMSSEFRPEFKRRHLLAYRRVVIVSYSGKTHTYNTDVSPDGIPTMASRLAHFHRFLSLFPSHVPKYTVCL</sequence>